<protein>
    <recommendedName>
        <fullName evidence="7">Signal recognition particle subunit SRP14</fullName>
    </recommendedName>
    <alternativeName>
        <fullName evidence="7">Signal recognition particle 14 kDa protein</fullName>
    </alternativeName>
</protein>
<dbReference type="InterPro" id="IPR003210">
    <property type="entry name" value="Signal_recog_particle_SRP14"/>
</dbReference>
<keyword evidence="4 7" id="KW-0694">RNA-binding</keyword>
<feature type="region of interest" description="Disordered" evidence="8">
    <location>
        <begin position="110"/>
        <end position="142"/>
    </location>
</feature>
<evidence type="ECO:0000313" key="9">
    <source>
        <dbReference type="EMBL" id="KAF2457611.1"/>
    </source>
</evidence>
<keyword evidence="10" id="KW-1185">Reference proteome</keyword>
<feature type="region of interest" description="Disordered" evidence="8">
    <location>
        <begin position="27"/>
        <end position="85"/>
    </location>
</feature>
<accession>A0A6A6P0P8</accession>
<keyword evidence="3 7" id="KW-0963">Cytoplasm</keyword>
<name>A0A6A6P0P8_9PEZI</name>
<evidence type="ECO:0000256" key="1">
    <source>
        <dbReference type="ARBA" id="ARBA00004496"/>
    </source>
</evidence>
<evidence type="ECO:0000256" key="5">
    <source>
        <dbReference type="ARBA" id="ARBA00023135"/>
    </source>
</evidence>
<proteinExistence type="inferred from homology"/>
<keyword evidence="5 7" id="KW-0733">Signal recognition particle</keyword>
<evidence type="ECO:0000313" key="10">
    <source>
        <dbReference type="Proteomes" id="UP000799766"/>
    </source>
</evidence>
<feature type="compositionally biased region" description="Basic and acidic residues" evidence="8">
    <location>
        <begin position="75"/>
        <end position="85"/>
    </location>
</feature>
<comment type="subcellular location">
    <subcellularLocation>
        <location evidence="1 7">Cytoplasm</location>
    </subcellularLocation>
</comment>
<organism evidence="9 10">
    <name type="scientific">Lineolata rhizophorae</name>
    <dbReference type="NCBI Taxonomy" id="578093"/>
    <lineage>
        <taxon>Eukaryota</taxon>
        <taxon>Fungi</taxon>
        <taxon>Dikarya</taxon>
        <taxon>Ascomycota</taxon>
        <taxon>Pezizomycotina</taxon>
        <taxon>Dothideomycetes</taxon>
        <taxon>Dothideomycetes incertae sedis</taxon>
        <taxon>Lineolatales</taxon>
        <taxon>Lineolataceae</taxon>
        <taxon>Lineolata</taxon>
    </lineage>
</organism>
<dbReference type="AlphaFoldDB" id="A0A6A6P0P8"/>
<comment type="similarity">
    <text evidence="2 7">Belongs to the SRP14 family.</text>
</comment>
<feature type="compositionally biased region" description="Polar residues" evidence="8">
    <location>
        <begin position="31"/>
        <end position="41"/>
    </location>
</feature>
<dbReference type="PANTHER" id="PTHR12013">
    <property type="entry name" value="SIGNAL RECOGNITION PARTICLE 14 KD PROTEIN"/>
    <property type="match status" value="1"/>
</dbReference>
<reference evidence="9" key="1">
    <citation type="journal article" date="2020" name="Stud. Mycol.">
        <title>101 Dothideomycetes genomes: a test case for predicting lifestyles and emergence of pathogens.</title>
        <authorList>
            <person name="Haridas S."/>
            <person name="Albert R."/>
            <person name="Binder M."/>
            <person name="Bloem J."/>
            <person name="Labutti K."/>
            <person name="Salamov A."/>
            <person name="Andreopoulos B."/>
            <person name="Baker S."/>
            <person name="Barry K."/>
            <person name="Bills G."/>
            <person name="Bluhm B."/>
            <person name="Cannon C."/>
            <person name="Castanera R."/>
            <person name="Culley D."/>
            <person name="Daum C."/>
            <person name="Ezra D."/>
            <person name="Gonzalez J."/>
            <person name="Henrissat B."/>
            <person name="Kuo A."/>
            <person name="Liang C."/>
            <person name="Lipzen A."/>
            <person name="Lutzoni F."/>
            <person name="Magnuson J."/>
            <person name="Mondo S."/>
            <person name="Nolan M."/>
            <person name="Ohm R."/>
            <person name="Pangilinan J."/>
            <person name="Park H.-J."/>
            <person name="Ramirez L."/>
            <person name="Alfaro M."/>
            <person name="Sun H."/>
            <person name="Tritt A."/>
            <person name="Yoshinaga Y."/>
            <person name="Zwiers L.-H."/>
            <person name="Turgeon B."/>
            <person name="Goodwin S."/>
            <person name="Spatafora J."/>
            <person name="Crous P."/>
            <person name="Grigoriev I."/>
        </authorList>
    </citation>
    <scope>NUCLEOTIDE SEQUENCE</scope>
    <source>
        <strain evidence="9">ATCC 16933</strain>
    </source>
</reference>
<dbReference type="GO" id="GO:0006614">
    <property type="term" value="P:SRP-dependent cotranslational protein targeting to membrane"/>
    <property type="evidence" value="ECO:0007669"/>
    <property type="project" value="UniProtKB-UniRule"/>
</dbReference>
<feature type="compositionally biased region" description="Basic residues" evidence="8">
    <location>
        <begin position="113"/>
        <end position="131"/>
    </location>
</feature>
<gene>
    <name evidence="9" type="ORF">BDY21DRAFT_385850</name>
</gene>
<evidence type="ECO:0000256" key="3">
    <source>
        <dbReference type="ARBA" id="ARBA00022490"/>
    </source>
</evidence>
<dbReference type="Pfam" id="PF02290">
    <property type="entry name" value="SRP14"/>
    <property type="match status" value="1"/>
</dbReference>
<evidence type="ECO:0000256" key="4">
    <source>
        <dbReference type="ARBA" id="ARBA00022884"/>
    </source>
</evidence>
<dbReference type="Proteomes" id="UP000799766">
    <property type="component" value="Unassembled WGS sequence"/>
</dbReference>
<dbReference type="GO" id="GO:0005786">
    <property type="term" value="C:signal recognition particle, endoplasmic reticulum targeting"/>
    <property type="evidence" value="ECO:0007669"/>
    <property type="project" value="UniProtKB-UniRule"/>
</dbReference>
<comment type="function">
    <text evidence="7">Component of the signal recognition particle (SRP) complex, a ribonucleoprotein complex that mediates the cotranslational targeting of secretory and membrane proteins to the endoplasmic reticulum (ER).</text>
</comment>
<dbReference type="SUPFAM" id="SSF54762">
    <property type="entry name" value="Signal recognition particle alu RNA binding heterodimer, SRP9/14"/>
    <property type="match status" value="1"/>
</dbReference>
<keyword evidence="6 7" id="KW-0687">Ribonucleoprotein</keyword>
<dbReference type="GO" id="GO:0030942">
    <property type="term" value="F:endoplasmic reticulum signal peptide binding"/>
    <property type="evidence" value="ECO:0007669"/>
    <property type="project" value="UniProtKB-UniRule"/>
</dbReference>
<dbReference type="GO" id="GO:0008312">
    <property type="term" value="F:7S RNA binding"/>
    <property type="evidence" value="ECO:0007669"/>
    <property type="project" value="UniProtKB-UniRule"/>
</dbReference>
<evidence type="ECO:0000256" key="6">
    <source>
        <dbReference type="ARBA" id="ARBA00023274"/>
    </source>
</evidence>
<evidence type="ECO:0000256" key="7">
    <source>
        <dbReference type="RuleBase" id="RU368100"/>
    </source>
</evidence>
<dbReference type="EMBL" id="MU001680">
    <property type="protein sequence ID" value="KAF2457611.1"/>
    <property type="molecule type" value="Genomic_DNA"/>
</dbReference>
<dbReference type="Gene3D" id="3.30.720.10">
    <property type="entry name" value="Signal recognition particle alu RNA binding heterodimer, srp9/1"/>
    <property type="match status" value="1"/>
</dbReference>
<evidence type="ECO:0000256" key="2">
    <source>
        <dbReference type="ARBA" id="ARBA00010349"/>
    </source>
</evidence>
<comment type="subunit">
    <text evidence="7">Component of a fungal signal recognition particle (SRP) complex that consists of a 7SL RNA molecule (scR1) and at least six protein subunits: SRP72, SRP68, SRP54, SEC65, SRP21 and SRP14.</text>
</comment>
<evidence type="ECO:0000256" key="8">
    <source>
        <dbReference type="SAM" id="MobiDB-lite"/>
    </source>
</evidence>
<sequence length="142" mass="15628">MPGNHLSNDEFFTQLVGLFESRQKKGHGSVLLTQKRLTQGESSATTSSAKAADDPLWDLHPPHPVPIIIRASNGKSKERRPDKVKLSTVVQPGDLDAFYTRYAEVCKSGMQALKKRDRSKRKKDKAKKKKAGGAGTDAEKKA</sequence>
<dbReference type="InterPro" id="IPR009018">
    <property type="entry name" value="Signal_recog_particle_SRP9/14"/>
</dbReference>
<dbReference type="OrthoDB" id="19209at2759"/>